<dbReference type="InterPro" id="IPR001251">
    <property type="entry name" value="CRAL-TRIO_dom"/>
</dbReference>
<evidence type="ECO:0000259" key="1">
    <source>
        <dbReference type="PROSITE" id="PS50191"/>
    </source>
</evidence>
<dbReference type="PROSITE" id="PS50191">
    <property type="entry name" value="CRAL_TRIO"/>
    <property type="match status" value="1"/>
</dbReference>
<dbReference type="AlphaFoldDB" id="A0AAQ4FFK2"/>
<feature type="domain" description="CRAL-TRIO" evidence="1">
    <location>
        <begin position="1"/>
        <end position="67"/>
    </location>
</feature>
<dbReference type="CDD" id="cd00170">
    <property type="entry name" value="SEC14"/>
    <property type="match status" value="1"/>
</dbReference>
<organism evidence="2 3">
    <name type="scientific">Amblyomma americanum</name>
    <name type="common">Lone star tick</name>
    <dbReference type="NCBI Taxonomy" id="6943"/>
    <lineage>
        <taxon>Eukaryota</taxon>
        <taxon>Metazoa</taxon>
        <taxon>Ecdysozoa</taxon>
        <taxon>Arthropoda</taxon>
        <taxon>Chelicerata</taxon>
        <taxon>Arachnida</taxon>
        <taxon>Acari</taxon>
        <taxon>Parasitiformes</taxon>
        <taxon>Ixodida</taxon>
        <taxon>Ixodoidea</taxon>
        <taxon>Ixodidae</taxon>
        <taxon>Amblyomminae</taxon>
        <taxon>Amblyomma</taxon>
    </lineage>
</organism>
<sequence length="93" mass="10652">MPIRIKGLYFINCPPLTESLYNLVKSFLSKKLQERLHFIGSDLSQLCGVIPSELLPEDIGGTPEEFDLQRQENVLLGKASYFEKMLQCIYTEI</sequence>
<protein>
    <recommendedName>
        <fullName evidence="1">CRAL-TRIO domain-containing protein</fullName>
    </recommendedName>
</protein>
<dbReference type="Proteomes" id="UP001321473">
    <property type="component" value="Unassembled WGS sequence"/>
</dbReference>
<gene>
    <name evidence="2" type="ORF">V5799_007548</name>
</gene>
<comment type="caution">
    <text evidence="2">The sequence shown here is derived from an EMBL/GenBank/DDBJ whole genome shotgun (WGS) entry which is preliminary data.</text>
</comment>
<keyword evidence="3" id="KW-1185">Reference proteome</keyword>
<accession>A0AAQ4FFK2</accession>
<dbReference type="Pfam" id="PF00650">
    <property type="entry name" value="CRAL_TRIO"/>
    <property type="match status" value="1"/>
</dbReference>
<dbReference type="PANTHER" id="PTHR10174:SF130">
    <property type="entry name" value="ALPHA-TOCOPHEROL TRANSFER PROTEIN-LIKE"/>
    <property type="match status" value="1"/>
</dbReference>
<dbReference type="Gene3D" id="3.40.525.10">
    <property type="entry name" value="CRAL-TRIO lipid binding domain"/>
    <property type="match status" value="1"/>
</dbReference>
<dbReference type="GO" id="GO:0016020">
    <property type="term" value="C:membrane"/>
    <property type="evidence" value="ECO:0007669"/>
    <property type="project" value="TreeGrafter"/>
</dbReference>
<evidence type="ECO:0000313" key="2">
    <source>
        <dbReference type="EMBL" id="KAK8786087.1"/>
    </source>
</evidence>
<dbReference type="PANTHER" id="PTHR10174">
    <property type="entry name" value="ALPHA-TOCOPHEROL TRANSFER PROTEIN-RELATED"/>
    <property type="match status" value="1"/>
</dbReference>
<name>A0AAQ4FFK2_AMBAM</name>
<reference evidence="2 3" key="1">
    <citation type="journal article" date="2023" name="Arcadia Sci">
        <title>De novo assembly of a long-read Amblyomma americanum tick genome.</title>
        <authorList>
            <person name="Chou S."/>
            <person name="Poskanzer K.E."/>
            <person name="Rollins M."/>
            <person name="Thuy-Boun P.S."/>
        </authorList>
    </citation>
    <scope>NUCLEOTIDE SEQUENCE [LARGE SCALE GENOMIC DNA]</scope>
    <source>
        <strain evidence="2">F_SG_1</strain>
        <tissue evidence="2">Salivary glands</tissue>
    </source>
</reference>
<dbReference type="SUPFAM" id="SSF52087">
    <property type="entry name" value="CRAL/TRIO domain"/>
    <property type="match status" value="1"/>
</dbReference>
<dbReference type="EMBL" id="JARKHS020003043">
    <property type="protein sequence ID" value="KAK8786087.1"/>
    <property type="molecule type" value="Genomic_DNA"/>
</dbReference>
<evidence type="ECO:0000313" key="3">
    <source>
        <dbReference type="Proteomes" id="UP001321473"/>
    </source>
</evidence>
<proteinExistence type="predicted"/>
<dbReference type="InterPro" id="IPR036865">
    <property type="entry name" value="CRAL-TRIO_dom_sf"/>
</dbReference>
<dbReference type="PRINTS" id="PR00180">
    <property type="entry name" value="CRETINALDHBP"/>
</dbReference>
<dbReference type="GO" id="GO:1902936">
    <property type="term" value="F:phosphatidylinositol bisphosphate binding"/>
    <property type="evidence" value="ECO:0007669"/>
    <property type="project" value="TreeGrafter"/>
</dbReference>